<feature type="domain" description="FecR protein" evidence="2">
    <location>
        <begin position="123"/>
        <end position="215"/>
    </location>
</feature>
<organism evidence="5 7">
    <name type="scientific">Colwellia hornerae</name>
    <dbReference type="NCBI Taxonomy" id="89402"/>
    <lineage>
        <taxon>Bacteria</taxon>
        <taxon>Pseudomonadati</taxon>
        <taxon>Pseudomonadota</taxon>
        <taxon>Gammaproteobacteria</taxon>
        <taxon>Alteromonadales</taxon>
        <taxon>Colwelliaceae</taxon>
        <taxon>Colwellia</taxon>
    </lineage>
</organism>
<evidence type="ECO:0000313" key="6">
    <source>
        <dbReference type="Proteomes" id="UP000321525"/>
    </source>
</evidence>
<dbReference type="InterPro" id="IPR006860">
    <property type="entry name" value="FecR"/>
</dbReference>
<dbReference type="InterPro" id="IPR012373">
    <property type="entry name" value="Ferrdict_sens_TM"/>
</dbReference>
<dbReference type="PANTHER" id="PTHR30273">
    <property type="entry name" value="PERIPLASMIC SIGNAL SENSOR AND SIGMA FACTOR ACTIVATOR FECR-RELATED"/>
    <property type="match status" value="1"/>
</dbReference>
<feature type="transmembrane region" description="Helical" evidence="1">
    <location>
        <begin position="83"/>
        <end position="104"/>
    </location>
</feature>
<evidence type="ECO:0000313" key="4">
    <source>
        <dbReference type="EMBL" id="TWX62647.1"/>
    </source>
</evidence>
<dbReference type="Pfam" id="PF04773">
    <property type="entry name" value="FecR"/>
    <property type="match status" value="1"/>
</dbReference>
<dbReference type="EMBL" id="VOLQ01000002">
    <property type="protein sequence ID" value="TWX71558.1"/>
    <property type="molecule type" value="Genomic_DNA"/>
</dbReference>
<dbReference type="AlphaFoldDB" id="A0A5C6QSI2"/>
<evidence type="ECO:0000259" key="3">
    <source>
        <dbReference type="Pfam" id="PF16344"/>
    </source>
</evidence>
<evidence type="ECO:0000256" key="1">
    <source>
        <dbReference type="SAM" id="Phobius"/>
    </source>
</evidence>
<dbReference type="PANTHER" id="PTHR30273:SF2">
    <property type="entry name" value="PROTEIN FECR"/>
    <property type="match status" value="1"/>
</dbReference>
<reference evidence="5 7" key="1">
    <citation type="submission" date="2019-07" db="EMBL/GenBank/DDBJ databases">
        <title>Genomes of sea-ice associated Colwellia species.</title>
        <authorList>
            <person name="Bowman J.P."/>
        </authorList>
    </citation>
    <scope>NUCLEOTIDE SEQUENCE [LARGE SCALE GENOMIC DNA]</scope>
    <source>
        <strain evidence="4 6">ACAM 607</strain>
        <strain evidence="5 7">IC036</strain>
    </source>
</reference>
<dbReference type="Gene3D" id="2.60.120.1440">
    <property type="match status" value="1"/>
</dbReference>
<proteinExistence type="predicted"/>
<evidence type="ECO:0000313" key="5">
    <source>
        <dbReference type="EMBL" id="TWX71558.1"/>
    </source>
</evidence>
<feature type="domain" description="Protein FecR C-terminal" evidence="3">
    <location>
        <begin position="279"/>
        <end position="346"/>
    </location>
</feature>
<dbReference type="PIRSF" id="PIRSF018266">
    <property type="entry name" value="FecR"/>
    <property type="match status" value="1"/>
</dbReference>
<keyword evidence="1" id="KW-0472">Membrane</keyword>
<dbReference type="OrthoDB" id="9771237at2"/>
<dbReference type="Gene3D" id="3.55.50.30">
    <property type="match status" value="1"/>
</dbReference>
<protein>
    <submittedName>
        <fullName evidence="5">DUF4974 domain-containing protein</fullName>
    </submittedName>
</protein>
<keyword evidence="6" id="KW-1185">Reference proteome</keyword>
<dbReference type="RefSeq" id="WP_146797131.1">
    <property type="nucleotide sequence ID" value="NZ_VOLP01000003.1"/>
</dbReference>
<gene>
    <name evidence="4" type="ORF">ESZ26_02110</name>
    <name evidence="5" type="ORF">ESZ27_01720</name>
</gene>
<dbReference type="Pfam" id="PF16344">
    <property type="entry name" value="FecR_C"/>
    <property type="match status" value="1"/>
</dbReference>
<evidence type="ECO:0000259" key="2">
    <source>
        <dbReference type="Pfam" id="PF04773"/>
    </source>
</evidence>
<keyword evidence="1" id="KW-1133">Transmembrane helix</keyword>
<sequence>MTTVKPFTSKADIKAQASLWVSKIDRGLSNKDKLDFQLWVNQSDFHRKTLFSLAALWDDLSVLNELSALFPLDKQIQKKHNIIAKYAVAAGIAFILLFAGNFFVNITPFIDDNNEKRFVEVRTLQTEIGQQTRFSLSDGSRIKLNTNSLVEVSYSKNNRLLTLIKGEANFDVAKDKSRPFTVTVGEKSFTALGTIFNVKRKSNKNMELVVTEGRVLMTKSNQPLNKIANMLSTLPKEKLPGLLITSGEIATIENNIQTSNKKTSFEQIQRELAWQQGMLVFNGKPLDEALAEISRYTTTTFEIKDVELNNIKVAGYFKANDIDGLLKSLSSNFNIQFEKVNENSIHLSLNTSK</sequence>
<keyword evidence="1" id="KW-0812">Transmembrane</keyword>
<evidence type="ECO:0000313" key="7">
    <source>
        <dbReference type="Proteomes" id="UP000321917"/>
    </source>
</evidence>
<dbReference type="GO" id="GO:0016989">
    <property type="term" value="F:sigma factor antagonist activity"/>
    <property type="evidence" value="ECO:0007669"/>
    <property type="project" value="TreeGrafter"/>
</dbReference>
<dbReference type="Proteomes" id="UP000321525">
    <property type="component" value="Unassembled WGS sequence"/>
</dbReference>
<name>A0A5C6QSI2_9GAMM</name>
<dbReference type="InterPro" id="IPR032508">
    <property type="entry name" value="FecR_C"/>
</dbReference>
<dbReference type="EMBL" id="VOLR01000002">
    <property type="protein sequence ID" value="TWX62647.1"/>
    <property type="molecule type" value="Genomic_DNA"/>
</dbReference>
<dbReference type="Proteomes" id="UP000321917">
    <property type="component" value="Unassembled WGS sequence"/>
</dbReference>
<accession>A0A5C6QSI2</accession>
<comment type="caution">
    <text evidence="5">The sequence shown here is derived from an EMBL/GenBank/DDBJ whole genome shotgun (WGS) entry which is preliminary data.</text>
</comment>